<evidence type="ECO:0000313" key="3">
    <source>
        <dbReference type="Proteomes" id="UP001341444"/>
    </source>
</evidence>
<organism evidence="2 3">
    <name type="scientific">Heyndrickxia acidicola</name>
    <dbReference type="NCBI Taxonomy" id="209389"/>
    <lineage>
        <taxon>Bacteria</taxon>
        <taxon>Bacillati</taxon>
        <taxon>Bacillota</taxon>
        <taxon>Bacilli</taxon>
        <taxon>Bacillales</taxon>
        <taxon>Bacillaceae</taxon>
        <taxon>Heyndrickxia</taxon>
    </lineage>
</organism>
<accession>A0ABU6MF28</accession>
<keyword evidence="1" id="KW-0812">Transmembrane</keyword>
<protein>
    <submittedName>
        <fullName evidence="2">Uncharacterized protein</fullName>
    </submittedName>
</protein>
<name>A0ABU6MF28_9BACI</name>
<dbReference type="Proteomes" id="UP001341444">
    <property type="component" value="Unassembled WGS sequence"/>
</dbReference>
<keyword evidence="3" id="KW-1185">Reference proteome</keyword>
<feature type="transmembrane region" description="Helical" evidence="1">
    <location>
        <begin position="39"/>
        <end position="66"/>
    </location>
</feature>
<dbReference type="RefSeq" id="WP_328006909.1">
    <property type="nucleotide sequence ID" value="NZ_JARMAB010000012.1"/>
</dbReference>
<keyword evidence="1" id="KW-1133">Transmembrane helix</keyword>
<feature type="transmembrane region" description="Helical" evidence="1">
    <location>
        <begin position="151"/>
        <end position="170"/>
    </location>
</feature>
<sequence>MGGAWGNLTGGVFGLFTNWLKRISAEQNKRVYDLIFPFFMIWIIPPLIILALAGNYIVDGLVIFIVLRLNKIKIKKAHWGLLTKMWAMGLLVDVVGMIALLLTVGDGPNAYTIWNDAVTAIGFVLVVLVCGLIIGWANYTHSKKYISDRRVNRAIGISMGILTAPWTFLIPTTWVY</sequence>
<keyword evidence="1" id="KW-0472">Membrane</keyword>
<proteinExistence type="predicted"/>
<gene>
    <name evidence="2" type="ORF">P4T90_09180</name>
</gene>
<feature type="transmembrane region" description="Helical" evidence="1">
    <location>
        <begin position="86"/>
        <end position="105"/>
    </location>
</feature>
<feature type="transmembrane region" description="Helical" evidence="1">
    <location>
        <begin position="117"/>
        <end position="139"/>
    </location>
</feature>
<reference evidence="2 3" key="1">
    <citation type="submission" date="2023-03" db="EMBL/GenBank/DDBJ databases">
        <title>Bacillus Genome Sequencing.</title>
        <authorList>
            <person name="Dunlap C."/>
        </authorList>
    </citation>
    <scope>NUCLEOTIDE SEQUENCE [LARGE SCALE GENOMIC DNA]</scope>
    <source>
        <strain evidence="2 3">B-23453</strain>
    </source>
</reference>
<dbReference type="EMBL" id="JARMAB010000012">
    <property type="protein sequence ID" value="MED1203251.1"/>
    <property type="molecule type" value="Genomic_DNA"/>
</dbReference>
<evidence type="ECO:0000256" key="1">
    <source>
        <dbReference type="SAM" id="Phobius"/>
    </source>
</evidence>
<evidence type="ECO:0000313" key="2">
    <source>
        <dbReference type="EMBL" id="MED1203251.1"/>
    </source>
</evidence>
<comment type="caution">
    <text evidence="2">The sequence shown here is derived from an EMBL/GenBank/DDBJ whole genome shotgun (WGS) entry which is preliminary data.</text>
</comment>